<accession>A0A2P5AYB7</accession>
<evidence type="ECO:0000313" key="1">
    <source>
        <dbReference type="EMBL" id="PON41508.1"/>
    </source>
</evidence>
<dbReference type="AlphaFoldDB" id="A0A2P5AYB7"/>
<dbReference type="EMBL" id="JXTC01000659">
    <property type="protein sequence ID" value="PON41508.1"/>
    <property type="molecule type" value="Genomic_DNA"/>
</dbReference>
<comment type="caution">
    <text evidence="1">The sequence shown here is derived from an EMBL/GenBank/DDBJ whole genome shotgun (WGS) entry which is preliminary data.</text>
</comment>
<dbReference type="Proteomes" id="UP000237000">
    <property type="component" value="Unassembled WGS sequence"/>
</dbReference>
<organism evidence="1 2">
    <name type="scientific">Trema orientale</name>
    <name type="common">Charcoal tree</name>
    <name type="synonym">Celtis orientalis</name>
    <dbReference type="NCBI Taxonomy" id="63057"/>
    <lineage>
        <taxon>Eukaryota</taxon>
        <taxon>Viridiplantae</taxon>
        <taxon>Streptophyta</taxon>
        <taxon>Embryophyta</taxon>
        <taxon>Tracheophyta</taxon>
        <taxon>Spermatophyta</taxon>
        <taxon>Magnoliopsida</taxon>
        <taxon>eudicotyledons</taxon>
        <taxon>Gunneridae</taxon>
        <taxon>Pentapetalae</taxon>
        <taxon>rosids</taxon>
        <taxon>fabids</taxon>
        <taxon>Rosales</taxon>
        <taxon>Cannabaceae</taxon>
        <taxon>Trema</taxon>
    </lineage>
</organism>
<sequence length="90" mass="9820">MAKLKKTRHFRGGVASRGGWRPEKLGAGLGKSSLRLGWLPSTRGSRIPTPSLLHVGCGGSEDEDGDGVNGRWWRAGWASFKWPEIAWFSG</sequence>
<protein>
    <submittedName>
        <fullName evidence="1">Uncharacterized protein</fullName>
    </submittedName>
</protein>
<reference evidence="2" key="1">
    <citation type="submission" date="2016-06" db="EMBL/GenBank/DDBJ databases">
        <title>Parallel loss of symbiosis genes in relatives of nitrogen-fixing non-legume Parasponia.</title>
        <authorList>
            <person name="Van Velzen R."/>
            <person name="Holmer R."/>
            <person name="Bu F."/>
            <person name="Rutten L."/>
            <person name="Van Zeijl A."/>
            <person name="Liu W."/>
            <person name="Santuari L."/>
            <person name="Cao Q."/>
            <person name="Sharma T."/>
            <person name="Shen D."/>
            <person name="Roswanjaya Y."/>
            <person name="Wardhani T."/>
            <person name="Kalhor M.S."/>
            <person name="Jansen J."/>
            <person name="Van den Hoogen J."/>
            <person name="Gungor B."/>
            <person name="Hartog M."/>
            <person name="Hontelez J."/>
            <person name="Verver J."/>
            <person name="Yang W.-C."/>
            <person name="Schijlen E."/>
            <person name="Repin R."/>
            <person name="Schilthuizen M."/>
            <person name="Schranz E."/>
            <person name="Heidstra R."/>
            <person name="Miyata K."/>
            <person name="Fedorova E."/>
            <person name="Kohlen W."/>
            <person name="Bisseling T."/>
            <person name="Smit S."/>
            <person name="Geurts R."/>
        </authorList>
    </citation>
    <scope>NUCLEOTIDE SEQUENCE [LARGE SCALE GENOMIC DNA]</scope>
    <source>
        <strain evidence="2">cv. RG33-2</strain>
    </source>
</reference>
<proteinExistence type="predicted"/>
<keyword evidence="2" id="KW-1185">Reference proteome</keyword>
<name>A0A2P5AYB7_TREOI</name>
<gene>
    <name evidence="1" type="ORF">TorRG33x02_337920</name>
</gene>
<dbReference type="InParanoid" id="A0A2P5AYB7"/>
<evidence type="ECO:0000313" key="2">
    <source>
        <dbReference type="Proteomes" id="UP000237000"/>
    </source>
</evidence>